<evidence type="ECO:0000313" key="4">
    <source>
        <dbReference type="Proteomes" id="UP000515135"/>
    </source>
</evidence>
<feature type="signal peptide" evidence="2">
    <location>
        <begin position="1"/>
        <end position="28"/>
    </location>
</feature>
<proteinExistence type="predicted"/>
<feature type="domain" description="ILEI/PANDER" evidence="3">
    <location>
        <begin position="72"/>
        <end position="159"/>
    </location>
</feature>
<dbReference type="RefSeq" id="XP_019632599.1">
    <property type="nucleotide sequence ID" value="XM_019777040.1"/>
</dbReference>
<dbReference type="InterPro" id="IPR052463">
    <property type="entry name" value="O-linked_mannose_GnT"/>
</dbReference>
<feature type="transmembrane region" description="Helical" evidence="1">
    <location>
        <begin position="346"/>
        <end position="370"/>
    </location>
</feature>
<keyword evidence="2" id="KW-0732">Signal</keyword>
<dbReference type="GO" id="GO:0047223">
    <property type="term" value="F:beta-1,3-galactosyl-O-glycosyl-glycoprotein beta-1,3-N-acetylglucosaminyltransferase activity"/>
    <property type="evidence" value="ECO:0007669"/>
    <property type="project" value="TreeGrafter"/>
</dbReference>
<feature type="chain" id="PRO_5028116009" evidence="2">
    <location>
        <begin position="29"/>
        <end position="371"/>
    </location>
</feature>
<dbReference type="PROSITE" id="PS52031">
    <property type="entry name" value="GG_LECTIN"/>
    <property type="match status" value="1"/>
</dbReference>
<keyword evidence="1" id="KW-1133">Transmembrane helix</keyword>
<dbReference type="AlphaFoldDB" id="A0A6P4ZF92"/>
<dbReference type="GO" id="GO:0016266">
    <property type="term" value="P:protein O-linked glycosylation via N-acetyl-galactosamine"/>
    <property type="evidence" value="ECO:0007669"/>
    <property type="project" value="TreeGrafter"/>
</dbReference>
<dbReference type="Proteomes" id="UP000515135">
    <property type="component" value="Unplaced"/>
</dbReference>
<keyword evidence="4" id="KW-1185">Reference proteome</keyword>
<evidence type="ECO:0000256" key="2">
    <source>
        <dbReference type="SAM" id="SignalP"/>
    </source>
</evidence>
<dbReference type="GeneID" id="109476145"/>
<name>A0A6P4ZF92_BRABE</name>
<organism evidence="4 5">
    <name type="scientific">Branchiostoma belcheri</name>
    <name type="common">Amphioxus</name>
    <dbReference type="NCBI Taxonomy" id="7741"/>
    <lineage>
        <taxon>Eukaryota</taxon>
        <taxon>Metazoa</taxon>
        <taxon>Chordata</taxon>
        <taxon>Cephalochordata</taxon>
        <taxon>Leptocardii</taxon>
        <taxon>Amphioxiformes</taxon>
        <taxon>Branchiostomatidae</taxon>
        <taxon>Branchiostoma</taxon>
    </lineage>
</organism>
<evidence type="ECO:0000259" key="3">
    <source>
        <dbReference type="Pfam" id="PF15711"/>
    </source>
</evidence>
<evidence type="ECO:0000256" key="1">
    <source>
        <dbReference type="SAM" id="Phobius"/>
    </source>
</evidence>
<gene>
    <name evidence="5" type="primary">LOC109476145</name>
</gene>
<reference evidence="5" key="1">
    <citation type="submission" date="2025-08" db="UniProtKB">
        <authorList>
            <consortium name="RefSeq"/>
        </authorList>
    </citation>
    <scope>IDENTIFICATION</scope>
    <source>
        <tissue evidence="5">Gonad</tissue>
    </source>
</reference>
<dbReference type="InterPro" id="IPR039477">
    <property type="entry name" value="ILEI/PANDER_dom"/>
</dbReference>
<accession>A0A6P4ZF92</accession>
<dbReference type="OrthoDB" id="440755at2759"/>
<sequence length="371" mass="39770">MVGPRTSGFWRWMVLVVIATTASVTGQGDQNGLFVVAQSSAEEDPGFNVTSSYILVNNQKTVIGQNSSPFGRGHQVFILNEQNGQVLDKMVFDTDPDGGGAEAAQRLLDYLKIVQEGRIIIVVVHDNGNTLVNLSPYGSTITTTALGFRVSYAMITQKGPKPSWFVEKRSAAGTGPTRIDASIPPAILNTVAQSSAEEDPGFNVTSSYILVNNQKTVIGQNSSPFGRGHQVFILNEQNGQVLDKMVFDTDPDGGGAEAAQRLLDYLKIVQEGRIIIVVVHDNGNTLVNLSPYGSTITTTALGFRQSYAMITQKGPKPSWFVEKRSAARTGPTRIDASIPTVPTTSAAAVGTSVGVARIMALMFVTAVLVWY</sequence>
<dbReference type="PANTHER" id="PTHR46396:SF2">
    <property type="entry name" value="ILEI_PANDER DOMAIN-CONTAINING PROTEIN"/>
    <property type="match status" value="1"/>
</dbReference>
<evidence type="ECO:0000313" key="5">
    <source>
        <dbReference type="RefSeq" id="XP_019632599.1"/>
    </source>
</evidence>
<keyword evidence="1" id="KW-0472">Membrane</keyword>
<dbReference type="PANTHER" id="PTHR46396">
    <property type="entry name" value="PROTEIN O-LINKED-MANNOSE BETA-1,2-N-ACETYLGLUCOSAMINYLTRANSFERASE 1"/>
    <property type="match status" value="1"/>
</dbReference>
<protein>
    <submittedName>
        <fullName evidence="5">Uncharacterized protein LOC109476145</fullName>
    </submittedName>
</protein>
<dbReference type="GO" id="GO:0000139">
    <property type="term" value="C:Golgi membrane"/>
    <property type="evidence" value="ECO:0007669"/>
    <property type="project" value="TreeGrafter"/>
</dbReference>
<feature type="domain" description="ILEI/PANDER" evidence="3">
    <location>
        <begin position="227"/>
        <end position="314"/>
    </location>
</feature>
<dbReference type="KEGG" id="bbel:109476145"/>
<dbReference type="Pfam" id="PF15711">
    <property type="entry name" value="ILEI"/>
    <property type="match status" value="2"/>
</dbReference>
<keyword evidence="1" id="KW-0812">Transmembrane</keyword>